<dbReference type="HOGENOM" id="CLU_1805176_0_0_0"/>
<evidence type="ECO:0000313" key="2">
    <source>
        <dbReference type="Proteomes" id="UP000001366"/>
    </source>
</evidence>
<dbReference type="EMBL" id="CP001230">
    <property type="protein sequence ID" value="ACO03523.1"/>
    <property type="molecule type" value="Genomic_DNA"/>
</dbReference>
<evidence type="ECO:0000313" key="1">
    <source>
        <dbReference type="EMBL" id="ACO03523.1"/>
    </source>
</evidence>
<dbReference type="KEGG" id="pmx:PERMA_0561"/>
<proteinExistence type="predicted"/>
<evidence type="ECO:0008006" key="3">
    <source>
        <dbReference type="Google" id="ProtNLM"/>
    </source>
</evidence>
<keyword evidence="2" id="KW-1185">Reference proteome</keyword>
<organism evidence="1 2">
    <name type="scientific">Persephonella marina (strain DSM 14350 / EX-H1)</name>
    <dbReference type="NCBI Taxonomy" id="123214"/>
    <lineage>
        <taxon>Bacteria</taxon>
        <taxon>Pseudomonadati</taxon>
        <taxon>Aquificota</taxon>
        <taxon>Aquificia</taxon>
        <taxon>Aquificales</taxon>
        <taxon>Hydrogenothermaceae</taxon>
        <taxon>Persephonella</taxon>
    </lineage>
</organism>
<accession>C0QUI4</accession>
<dbReference type="Proteomes" id="UP000001366">
    <property type="component" value="Chromosome"/>
</dbReference>
<dbReference type="AlphaFoldDB" id="C0QUI4"/>
<dbReference type="STRING" id="123214.PERMA_0561"/>
<dbReference type="PaxDb" id="123214-PERMA_0561"/>
<dbReference type="RefSeq" id="WP_012675762.1">
    <property type="nucleotide sequence ID" value="NC_012440.1"/>
</dbReference>
<name>C0QUI4_PERMH</name>
<dbReference type="OrthoDB" id="13681at2"/>
<protein>
    <recommendedName>
        <fullName evidence="3">GGDEF domain-containing protein</fullName>
    </recommendedName>
</protein>
<reference evidence="1 2" key="1">
    <citation type="journal article" date="2009" name="J. Bacteriol.">
        <title>Complete and draft genome sequences of six members of the Aquificales.</title>
        <authorList>
            <person name="Reysenbach A.L."/>
            <person name="Hamamura N."/>
            <person name="Podar M."/>
            <person name="Griffiths E."/>
            <person name="Ferreira S."/>
            <person name="Hochstein R."/>
            <person name="Heidelberg J."/>
            <person name="Johnson J."/>
            <person name="Mead D."/>
            <person name="Pohorille A."/>
            <person name="Sarmiento M."/>
            <person name="Schweighofer K."/>
            <person name="Seshadri R."/>
            <person name="Voytek M.A."/>
        </authorList>
    </citation>
    <scope>NUCLEOTIDE SEQUENCE [LARGE SCALE GENOMIC DNA]</scope>
    <source>
        <strain evidence="2">DSM 14350 / EX-H1</strain>
    </source>
</reference>
<gene>
    <name evidence="1" type="ordered locus">PERMA_0561</name>
</gene>
<sequence length="146" mass="17158">MSEEHIYDFEVFRALVELEINRIKRYKKSNTFSIAFLYAPNLAKEIEEKKPKGLDIVFKIKSHLRSTDVITPVEEDFVFLFFPETGKKDVEKAIERIKKVFKDKEIIEGIASYPDDGKDKYQLFNKLVDIMNKKLIPVIELSSEEH</sequence>